<gene>
    <name evidence="2" type="ORF">AOCH_007413</name>
</gene>
<feature type="compositionally biased region" description="Acidic residues" evidence="1">
    <location>
        <begin position="413"/>
        <end position="422"/>
    </location>
</feature>
<dbReference type="VEuPathDB" id="FungiDB:P175DRAFT_0496932"/>
<feature type="compositionally biased region" description="Basic and acidic residues" evidence="1">
    <location>
        <begin position="77"/>
        <end position="89"/>
    </location>
</feature>
<reference evidence="2 3" key="1">
    <citation type="submission" date="2015-02" db="EMBL/GenBank/DDBJ databases">
        <title>Draft Genome Sequences of Two Closely-Related Aflatoxigenic Aspergillus Species Obtained from the Cote d'Ivoire.</title>
        <authorList>
            <person name="Moore G.G."/>
            <person name="Beltz S.B."/>
            <person name="Mack B.M."/>
        </authorList>
    </citation>
    <scope>NUCLEOTIDE SEQUENCE [LARGE SCALE GENOMIC DNA]</scope>
    <source>
        <strain evidence="2 3">SRRC1432</strain>
    </source>
</reference>
<feature type="compositionally biased region" description="Basic residues" evidence="1">
    <location>
        <begin position="526"/>
        <end position="536"/>
    </location>
</feature>
<evidence type="ECO:0000313" key="2">
    <source>
        <dbReference type="EMBL" id="KKK21878.1"/>
    </source>
</evidence>
<feature type="region of interest" description="Disordered" evidence="1">
    <location>
        <begin position="510"/>
        <end position="536"/>
    </location>
</feature>
<accession>A0A0F8UQW7</accession>
<dbReference type="EMBL" id="JYKN01001075">
    <property type="protein sequence ID" value="KKK21878.1"/>
    <property type="molecule type" value="Genomic_DNA"/>
</dbReference>
<feature type="compositionally biased region" description="Basic and acidic residues" evidence="1">
    <location>
        <begin position="247"/>
        <end position="257"/>
    </location>
</feature>
<organism evidence="2 3">
    <name type="scientific">Aspergillus ochraceoroseus</name>
    <dbReference type="NCBI Taxonomy" id="138278"/>
    <lineage>
        <taxon>Eukaryota</taxon>
        <taxon>Fungi</taxon>
        <taxon>Dikarya</taxon>
        <taxon>Ascomycota</taxon>
        <taxon>Pezizomycotina</taxon>
        <taxon>Eurotiomycetes</taxon>
        <taxon>Eurotiomycetidae</taxon>
        <taxon>Eurotiales</taxon>
        <taxon>Aspergillaceae</taxon>
        <taxon>Aspergillus</taxon>
        <taxon>Aspergillus subgen. Nidulantes</taxon>
    </lineage>
</organism>
<feature type="compositionally biased region" description="Polar residues" evidence="1">
    <location>
        <begin position="450"/>
        <end position="483"/>
    </location>
</feature>
<proteinExistence type="predicted"/>
<keyword evidence="3" id="KW-1185">Reference proteome</keyword>
<comment type="caution">
    <text evidence="2">The sequence shown here is derived from an EMBL/GenBank/DDBJ whole genome shotgun (WGS) entry which is preliminary data.</text>
</comment>
<feature type="compositionally biased region" description="Low complexity" evidence="1">
    <location>
        <begin position="327"/>
        <end position="339"/>
    </location>
</feature>
<feature type="compositionally biased region" description="Basic and acidic residues" evidence="1">
    <location>
        <begin position="137"/>
        <end position="174"/>
    </location>
</feature>
<feature type="compositionally biased region" description="Basic and acidic residues" evidence="1">
    <location>
        <begin position="351"/>
        <end position="368"/>
    </location>
</feature>
<dbReference type="OrthoDB" id="3595585at2759"/>
<sequence>MTSPSSDTTRLYITPFTSELLPLVLPASIRPLATDVSFHDLPTFPENNYGYVTLPAMEADKIKKKLNGSILKGRKFKVEAARPQKRQRDEEDSENVVSKVEHSSDKKSKKRKAEENVLDGYELPSDRKVKRGWTESANDKVERRKKEKKQKGTGEKDAKPQTKSKYSEKSECLFRTKVPANKSLSLDDKSSKSKKRNKSSSDTVVHEYSKTITQPSFLREEENGTVLTSTFEEGKGWIDEQGNLKENVSDRIKKKEYTPGQVPGYKEKAIRTKTVTKAENAASSNSKSRKSGPVEGKESTDESEDWTSSSGSSSSDDDTTDSESEDSASSSSSEESSVASDEEENQLSPSKGDHAKSDAQDSTAKSEETDPDNEQQPKEVHPLEALFKKPAPVSPGKKAELEAPTQFSFFGQEDLESEEEQESKEPIEPLTPFTKRDFEGRGLRSAAPTPDTTQVGRSINWTLPGHSDSTGVEASPYANNSPLSKAGPRLTDESDFTKWFWENRGDNNRAWKKRRRDVAKEQRQRENRRKGMKGKS</sequence>
<name>A0A0F8UQW7_9EURO</name>
<protein>
    <recommendedName>
        <fullName evidence="4">Suppressor protein</fullName>
    </recommendedName>
</protein>
<evidence type="ECO:0008006" key="4">
    <source>
        <dbReference type="Google" id="ProtNLM"/>
    </source>
</evidence>
<dbReference type="AlphaFoldDB" id="A0A0F8UQW7"/>
<feature type="compositionally biased region" description="Low complexity" evidence="1">
    <location>
        <begin position="277"/>
        <end position="286"/>
    </location>
</feature>
<evidence type="ECO:0000256" key="1">
    <source>
        <dbReference type="SAM" id="MobiDB-lite"/>
    </source>
</evidence>
<feature type="compositionally biased region" description="Acidic residues" evidence="1">
    <location>
        <begin position="315"/>
        <end position="326"/>
    </location>
</feature>
<dbReference type="Proteomes" id="UP000034947">
    <property type="component" value="Unassembled WGS sequence"/>
</dbReference>
<feature type="region of interest" description="Disordered" evidence="1">
    <location>
        <begin position="77"/>
        <end position="491"/>
    </location>
</feature>
<evidence type="ECO:0000313" key="3">
    <source>
        <dbReference type="Proteomes" id="UP000034947"/>
    </source>
</evidence>